<name>D3SM02_THEAH</name>
<dbReference type="STRING" id="638303.Thal_1150"/>
<reference evidence="3" key="1">
    <citation type="journal article" date="2010" name="Stand. Genomic Sci.">
        <title>Complete genome sequence of Thermocrinis albus type strain (HI 11/12T).</title>
        <authorList>
            <person name="Wirth R."/>
            <person name="Sikorski J."/>
            <person name="Brambilla E."/>
            <person name="Misra M."/>
            <person name="Lapidus A."/>
            <person name="Copeland A."/>
            <person name="Nolan M."/>
            <person name="Lucas S."/>
            <person name="Chen F."/>
            <person name="Tice H."/>
            <person name="Cheng J.F."/>
            <person name="Han C."/>
            <person name="Detter J.C."/>
            <person name="Tapia R."/>
            <person name="Bruce D."/>
            <person name="Goodwin L."/>
            <person name="Pitluck S."/>
            <person name="Pati A."/>
            <person name="Anderson I."/>
            <person name="Ivanova N."/>
            <person name="Mavromatis K."/>
            <person name="Mikhailova N."/>
            <person name="Chen A."/>
            <person name="Palaniappan K."/>
            <person name="Bilek Y."/>
            <person name="Hader T."/>
            <person name="Land M."/>
            <person name="Hauser L."/>
            <person name="Chang Y.J."/>
            <person name="Jeffries C.D."/>
            <person name="Tindall B.J."/>
            <person name="Rohde M."/>
            <person name="Goker M."/>
            <person name="Bristow J."/>
            <person name="Eisen J.A."/>
            <person name="Markowitz V."/>
            <person name="Hugenholtz P."/>
            <person name="Kyrpides N.C."/>
            <person name="Klenk H.P."/>
        </authorList>
    </citation>
    <scope>NUCLEOTIDE SEQUENCE [LARGE SCALE GENOMIC DNA]</scope>
    <source>
        <strain evidence="3">DSM 14484 / JCM 11386 / HI 11/12</strain>
    </source>
</reference>
<dbReference type="RefSeq" id="WP_012992188.1">
    <property type="nucleotide sequence ID" value="NC_013894.1"/>
</dbReference>
<accession>D3SM02</accession>
<sequence>MKVVVLGGHDRLKVHVSNIARRYGLQIEFINKETQNNIDSALACADWVLVFTSLVGHNMVKLAKRYAGERCIFCKGHGVCALEREIKKLMDRYEEDHIDT</sequence>
<dbReference type="InterPro" id="IPR016772">
    <property type="entry name" value="UCP020408"/>
</dbReference>
<dbReference type="KEGG" id="tal:Thal_1150"/>
<dbReference type="Proteomes" id="UP000002043">
    <property type="component" value="Chromosome"/>
</dbReference>
<gene>
    <name evidence="2" type="ordered locus">Thal_1150</name>
</gene>
<dbReference type="OrthoDB" id="9810842at2"/>
<dbReference type="Pfam" id="PF10087">
    <property type="entry name" value="DUF2325"/>
    <property type="match status" value="1"/>
</dbReference>
<protein>
    <recommendedName>
        <fullName evidence="4">DUF2325 domain-containing protein</fullName>
    </recommendedName>
</protein>
<dbReference type="AlphaFoldDB" id="D3SM02"/>
<evidence type="ECO:0000313" key="3">
    <source>
        <dbReference type="Proteomes" id="UP000002043"/>
    </source>
</evidence>
<dbReference type="EMBL" id="CP001931">
    <property type="protein sequence ID" value="ADC89782.1"/>
    <property type="molecule type" value="Genomic_DNA"/>
</dbReference>
<organism evidence="2 3">
    <name type="scientific">Thermocrinis albus (strain DSM 14484 / JCM 11386 / HI 11/12)</name>
    <dbReference type="NCBI Taxonomy" id="638303"/>
    <lineage>
        <taxon>Bacteria</taxon>
        <taxon>Pseudomonadati</taxon>
        <taxon>Aquificota</taxon>
        <taxon>Aquificia</taxon>
        <taxon>Aquificales</taxon>
        <taxon>Aquificaceae</taxon>
        <taxon>Thermocrinis</taxon>
    </lineage>
</organism>
<evidence type="ECO:0008006" key="4">
    <source>
        <dbReference type="Google" id="ProtNLM"/>
    </source>
</evidence>
<keyword evidence="3" id="KW-1185">Reference proteome</keyword>
<evidence type="ECO:0000256" key="1">
    <source>
        <dbReference type="ARBA" id="ARBA00007189"/>
    </source>
</evidence>
<evidence type="ECO:0000313" key="2">
    <source>
        <dbReference type="EMBL" id="ADC89782.1"/>
    </source>
</evidence>
<comment type="similarity">
    <text evidence="1">Belongs to the UPF0751 family.</text>
</comment>
<proteinExistence type="inferred from homology"/>
<dbReference type="HOGENOM" id="CLU_168350_0_0_0"/>